<dbReference type="InterPro" id="IPR036721">
    <property type="entry name" value="RCK_C_sf"/>
</dbReference>
<dbReference type="Gene3D" id="3.30.70.1450">
    <property type="entry name" value="Regulator of K+ conductance, C-terminal domain"/>
    <property type="match status" value="1"/>
</dbReference>
<evidence type="ECO:0000313" key="3">
    <source>
        <dbReference type="Proteomes" id="UP001139494"/>
    </source>
</evidence>
<dbReference type="RefSeq" id="WP_256030600.1">
    <property type="nucleotide sequence ID" value="NZ_JAHLKM010000028.1"/>
</dbReference>
<dbReference type="Pfam" id="PF02080">
    <property type="entry name" value="TrkA_C"/>
    <property type="match status" value="1"/>
</dbReference>
<proteinExistence type="predicted"/>
<organism evidence="2 3">
    <name type="scientific">Natronomonas aquatica</name>
    <dbReference type="NCBI Taxonomy" id="2841590"/>
    <lineage>
        <taxon>Archaea</taxon>
        <taxon>Methanobacteriati</taxon>
        <taxon>Methanobacteriota</taxon>
        <taxon>Stenosarchaea group</taxon>
        <taxon>Halobacteria</taxon>
        <taxon>Halobacteriales</taxon>
        <taxon>Natronomonadaceae</taxon>
        <taxon>Natronomonas</taxon>
    </lineage>
</organism>
<dbReference type="Proteomes" id="UP001139494">
    <property type="component" value="Unassembled WGS sequence"/>
</dbReference>
<sequence>MVGEDTADLRQIGREISKYSVEIKDEFLVQRQMRFPYDSFGPSESRRADPLKDYISLRGRADVVELTVQENAPIAGRTLEEATRDGVLDEDTLVVAIERDETVKTPQGDTEIRPHDIVTVLSPAGDQRIVLQAFQGPEISGVGEDGDGSS</sequence>
<dbReference type="InterPro" id="IPR006037">
    <property type="entry name" value="RCK_C"/>
</dbReference>
<dbReference type="GO" id="GO:0008324">
    <property type="term" value="F:monoatomic cation transmembrane transporter activity"/>
    <property type="evidence" value="ECO:0007669"/>
    <property type="project" value="InterPro"/>
</dbReference>
<dbReference type="PROSITE" id="PS51202">
    <property type="entry name" value="RCK_C"/>
    <property type="match status" value="1"/>
</dbReference>
<protein>
    <recommendedName>
        <fullName evidence="1">RCK C-terminal domain-containing protein</fullName>
    </recommendedName>
</protein>
<dbReference type="EMBL" id="JAHLKM010000028">
    <property type="protein sequence ID" value="MCQ4334545.1"/>
    <property type="molecule type" value="Genomic_DNA"/>
</dbReference>
<accession>A0A9R1CUZ0</accession>
<reference evidence="2" key="1">
    <citation type="journal article" date="2023" name="Front. Microbiol.">
        <title>Genomic-based phylogenetic and metabolic analyses of the genus Natronomonas, and description of Natronomonas aquatica sp. nov.</title>
        <authorList>
            <person name="Garcia-Roldan A."/>
            <person name="Duran-Viseras A."/>
            <person name="de la Haba R.R."/>
            <person name="Corral P."/>
            <person name="Sanchez-Porro C."/>
            <person name="Ventosa A."/>
        </authorList>
    </citation>
    <scope>NUCLEOTIDE SEQUENCE</scope>
    <source>
        <strain evidence="2">F2-12</strain>
    </source>
</reference>
<comment type="caution">
    <text evidence="2">The sequence shown here is derived from an EMBL/GenBank/DDBJ whole genome shotgun (WGS) entry which is preliminary data.</text>
</comment>
<dbReference type="GO" id="GO:0006813">
    <property type="term" value="P:potassium ion transport"/>
    <property type="evidence" value="ECO:0007669"/>
    <property type="project" value="InterPro"/>
</dbReference>
<evidence type="ECO:0000259" key="1">
    <source>
        <dbReference type="PROSITE" id="PS51202"/>
    </source>
</evidence>
<feature type="domain" description="RCK C-terminal" evidence="1">
    <location>
        <begin position="49"/>
        <end position="137"/>
    </location>
</feature>
<keyword evidence="3" id="KW-1185">Reference proteome</keyword>
<name>A0A9R1CUZ0_9EURY</name>
<dbReference type="SUPFAM" id="SSF116726">
    <property type="entry name" value="TrkA C-terminal domain-like"/>
    <property type="match status" value="1"/>
</dbReference>
<gene>
    <name evidence="2" type="ORF">KM295_13890</name>
</gene>
<dbReference type="AlphaFoldDB" id="A0A9R1CUZ0"/>
<evidence type="ECO:0000313" key="2">
    <source>
        <dbReference type="EMBL" id="MCQ4334545.1"/>
    </source>
</evidence>